<gene>
    <name evidence="3" type="ORF">Plo01_25550</name>
</gene>
<comment type="caution">
    <text evidence="3">The sequence shown here is derived from an EMBL/GenBank/DDBJ whole genome shotgun (WGS) entry which is preliminary data.</text>
</comment>
<evidence type="ECO:0000313" key="3">
    <source>
        <dbReference type="EMBL" id="GIH76126.1"/>
    </source>
</evidence>
<reference evidence="3 4" key="1">
    <citation type="submission" date="2021-01" db="EMBL/GenBank/DDBJ databases">
        <title>Whole genome shotgun sequence of Planobispora longispora NBRC 13918.</title>
        <authorList>
            <person name="Komaki H."/>
            <person name="Tamura T."/>
        </authorList>
    </citation>
    <scope>NUCLEOTIDE SEQUENCE [LARGE SCALE GENOMIC DNA]</scope>
    <source>
        <strain evidence="3 4">NBRC 13918</strain>
    </source>
</reference>
<dbReference type="EMBL" id="BOOH01000019">
    <property type="protein sequence ID" value="GIH76126.1"/>
    <property type="molecule type" value="Genomic_DNA"/>
</dbReference>
<proteinExistence type="predicted"/>
<keyword evidence="1" id="KW-1133">Transmembrane helix</keyword>
<keyword evidence="2" id="KW-0732">Signal</keyword>
<evidence type="ECO:0000256" key="1">
    <source>
        <dbReference type="SAM" id="Phobius"/>
    </source>
</evidence>
<dbReference type="AlphaFoldDB" id="A0A8J3W5R8"/>
<accession>A0A8J3W5R8</accession>
<feature type="transmembrane region" description="Helical" evidence="1">
    <location>
        <begin position="35"/>
        <end position="52"/>
    </location>
</feature>
<protein>
    <recommendedName>
        <fullName evidence="5">Holin</fullName>
    </recommendedName>
</protein>
<evidence type="ECO:0008006" key="5">
    <source>
        <dbReference type="Google" id="ProtNLM"/>
    </source>
</evidence>
<organism evidence="3 4">
    <name type="scientific">Planobispora longispora</name>
    <dbReference type="NCBI Taxonomy" id="28887"/>
    <lineage>
        <taxon>Bacteria</taxon>
        <taxon>Bacillati</taxon>
        <taxon>Actinomycetota</taxon>
        <taxon>Actinomycetes</taxon>
        <taxon>Streptosporangiales</taxon>
        <taxon>Streptosporangiaceae</taxon>
        <taxon>Planobispora</taxon>
    </lineage>
</organism>
<name>A0A8J3W5R8_9ACTN</name>
<feature type="chain" id="PRO_5038668292" description="Holin" evidence="2">
    <location>
        <begin position="25"/>
        <end position="64"/>
    </location>
</feature>
<keyword evidence="4" id="KW-1185">Reference proteome</keyword>
<feature type="signal peptide" evidence="2">
    <location>
        <begin position="1"/>
        <end position="24"/>
    </location>
</feature>
<keyword evidence="1" id="KW-0472">Membrane</keyword>
<evidence type="ECO:0000313" key="4">
    <source>
        <dbReference type="Proteomes" id="UP000616724"/>
    </source>
</evidence>
<keyword evidence="1" id="KW-0812">Transmembrane</keyword>
<dbReference type="Proteomes" id="UP000616724">
    <property type="component" value="Unassembled WGS sequence"/>
</dbReference>
<sequence>MRIGSYAKAIVSAAAAGVTALAAATDDGVIVHGEWVTMALAVIGALGITYAVPNAARSDIDRPY</sequence>
<evidence type="ECO:0000256" key="2">
    <source>
        <dbReference type="SAM" id="SignalP"/>
    </source>
</evidence>
<dbReference type="RefSeq" id="WP_203890738.1">
    <property type="nucleotide sequence ID" value="NZ_BOOH01000019.1"/>
</dbReference>